<proteinExistence type="predicted"/>
<evidence type="ECO:0000313" key="1">
    <source>
        <dbReference type="EMBL" id="JAD21212.1"/>
    </source>
</evidence>
<name>A0A0A8YDP3_ARUDO</name>
<accession>A0A0A8YDP3</accession>
<protein>
    <submittedName>
        <fullName evidence="1">Uncharacterized protein</fullName>
    </submittedName>
</protein>
<sequence>MSFRFQSFLSFC</sequence>
<reference evidence="1" key="2">
    <citation type="journal article" date="2015" name="Data Brief">
        <title>Shoot transcriptome of the giant reed, Arundo donax.</title>
        <authorList>
            <person name="Barrero R.A."/>
            <person name="Guerrero F.D."/>
            <person name="Moolhuijzen P."/>
            <person name="Goolsby J.A."/>
            <person name="Tidwell J."/>
            <person name="Bellgard S.E."/>
            <person name="Bellgard M.I."/>
        </authorList>
    </citation>
    <scope>NUCLEOTIDE SEQUENCE</scope>
    <source>
        <tissue evidence="1">Shoot tissue taken approximately 20 cm above the soil surface</tissue>
    </source>
</reference>
<dbReference type="EMBL" id="GBRH01276683">
    <property type="protein sequence ID" value="JAD21212.1"/>
    <property type="molecule type" value="Transcribed_RNA"/>
</dbReference>
<organism evidence="1">
    <name type="scientific">Arundo donax</name>
    <name type="common">Giant reed</name>
    <name type="synonym">Donax arundinaceus</name>
    <dbReference type="NCBI Taxonomy" id="35708"/>
    <lineage>
        <taxon>Eukaryota</taxon>
        <taxon>Viridiplantae</taxon>
        <taxon>Streptophyta</taxon>
        <taxon>Embryophyta</taxon>
        <taxon>Tracheophyta</taxon>
        <taxon>Spermatophyta</taxon>
        <taxon>Magnoliopsida</taxon>
        <taxon>Liliopsida</taxon>
        <taxon>Poales</taxon>
        <taxon>Poaceae</taxon>
        <taxon>PACMAD clade</taxon>
        <taxon>Arundinoideae</taxon>
        <taxon>Arundineae</taxon>
        <taxon>Arundo</taxon>
    </lineage>
</organism>
<reference evidence="1" key="1">
    <citation type="submission" date="2014-09" db="EMBL/GenBank/DDBJ databases">
        <authorList>
            <person name="Magalhaes I.L.F."/>
            <person name="Oliveira U."/>
            <person name="Santos F.R."/>
            <person name="Vidigal T.H.D.A."/>
            <person name="Brescovit A.D."/>
            <person name="Santos A.J."/>
        </authorList>
    </citation>
    <scope>NUCLEOTIDE SEQUENCE</scope>
    <source>
        <tissue evidence="1">Shoot tissue taken approximately 20 cm above the soil surface</tissue>
    </source>
</reference>